<evidence type="ECO:0000313" key="2">
    <source>
        <dbReference type="Proteomes" id="UP000789525"/>
    </source>
</evidence>
<organism evidence="1 2">
    <name type="scientific">Acaulospora colombiana</name>
    <dbReference type="NCBI Taxonomy" id="27376"/>
    <lineage>
        <taxon>Eukaryota</taxon>
        <taxon>Fungi</taxon>
        <taxon>Fungi incertae sedis</taxon>
        <taxon>Mucoromycota</taxon>
        <taxon>Glomeromycotina</taxon>
        <taxon>Glomeromycetes</taxon>
        <taxon>Diversisporales</taxon>
        <taxon>Acaulosporaceae</taxon>
        <taxon>Acaulospora</taxon>
    </lineage>
</organism>
<comment type="caution">
    <text evidence="1">The sequence shown here is derived from an EMBL/GenBank/DDBJ whole genome shotgun (WGS) entry which is preliminary data.</text>
</comment>
<reference evidence="1" key="1">
    <citation type="submission" date="2021-06" db="EMBL/GenBank/DDBJ databases">
        <authorList>
            <person name="Kallberg Y."/>
            <person name="Tangrot J."/>
            <person name="Rosling A."/>
        </authorList>
    </citation>
    <scope>NUCLEOTIDE SEQUENCE</scope>
    <source>
        <strain evidence="1">CL356</strain>
    </source>
</reference>
<sequence length="483" mass="55493">MGSDQKRSLNLNLVLETPSIDREGYEEKLRDYVENMFEDLKRSTKKPADALKIFQTDIMTFSDLDLNDNTFWRNKSSNIKLGEWLIQLSCLIPIQIAISRNNIFKPLLNGLASDDNMMDDIGSDGGFHIDIIAQNISFGWYEGIFKHFGDRQVKVISNLKKMLDKQEPKYDDAKSFLLSTKMIMAKIMTCDWSSLNENFVHTRMSILKSLLQTAIYIGAEEKGPAIVSLMNHDRRTKIDDPEVMLSEIFKDLANSKPKLNRTLIEQKIIFHIASSGNVQGSKVFKSNKNSQNVIMNVLMRYIEQAETILNHIANCLFFTQIRIHHCNQQMVLAISHHFYCENPSKREETIFHIIFMLDTSGSMSLNDKKPLPDAPCYDKLKQDHNNRIGAIYNAVYAFMQAWSCRQLHGQTMNKDAVSLILFNDQVTVPFENQAFDDSEALLDQMIKHKARGGRDFGLAIQKAGFLINQYYEANKYEVILVAW</sequence>
<gene>
    <name evidence="1" type="ORF">ACOLOM_LOCUS156</name>
</gene>
<dbReference type="EMBL" id="CAJVPT010000170">
    <property type="protein sequence ID" value="CAG8439902.1"/>
    <property type="molecule type" value="Genomic_DNA"/>
</dbReference>
<accession>A0ACA9JWR6</accession>
<name>A0ACA9JWR6_9GLOM</name>
<proteinExistence type="predicted"/>
<evidence type="ECO:0000313" key="1">
    <source>
        <dbReference type="EMBL" id="CAG8439902.1"/>
    </source>
</evidence>
<dbReference type="Proteomes" id="UP000789525">
    <property type="component" value="Unassembled WGS sequence"/>
</dbReference>
<protein>
    <submittedName>
        <fullName evidence="1">6328_t:CDS:1</fullName>
    </submittedName>
</protein>
<keyword evidence="2" id="KW-1185">Reference proteome</keyword>